<dbReference type="InterPro" id="IPR011989">
    <property type="entry name" value="ARM-like"/>
</dbReference>
<dbReference type="Pfam" id="PF01602">
    <property type="entry name" value="Adaptin_N"/>
    <property type="match status" value="1"/>
</dbReference>
<evidence type="ECO:0000256" key="5">
    <source>
        <dbReference type="ARBA" id="ARBA00023136"/>
    </source>
</evidence>
<comment type="subcellular location">
    <subcellularLocation>
        <location evidence="1">Endomembrane system</location>
    </subcellularLocation>
</comment>
<evidence type="ECO:0000259" key="6">
    <source>
        <dbReference type="Pfam" id="PF01602"/>
    </source>
</evidence>
<reference evidence="7 8" key="1">
    <citation type="submission" date="2023-04" db="EMBL/GenBank/DDBJ databases">
        <title>Genome of Basidiobolus ranarum AG-B5.</title>
        <authorList>
            <person name="Stajich J.E."/>
            <person name="Carter-House D."/>
            <person name="Gryganskyi A."/>
        </authorList>
    </citation>
    <scope>NUCLEOTIDE SEQUENCE [LARGE SCALE GENOMIC DNA]</scope>
    <source>
        <strain evidence="7 8">AG-B5</strain>
    </source>
</reference>
<feature type="non-terminal residue" evidence="7">
    <location>
        <position position="301"/>
    </location>
</feature>
<accession>A0ABR2VKI9</accession>
<keyword evidence="5" id="KW-0472">Membrane</keyword>
<dbReference type="InterPro" id="IPR002553">
    <property type="entry name" value="Clathrin/coatomer_adapt-like_N"/>
</dbReference>
<dbReference type="EMBL" id="JASJQH010010771">
    <property type="protein sequence ID" value="KAK9670760.1"/>
    <property type="molecule type" value="Genomic_DNA"/>
</dbReference>
<dbReference type="Proteomes" id="UP001479436">
    <property type="component" value="Unassembled WGS sequence"/>
</dbReference>
<organism evidence="7 8">
    <name type="scientific">Basidiobolus ranarum</name>
    <dbReference type="NCBI Taxonomy" id="34480"/>
    <lineage>
        <taxon>Eukaryota</taxon>
        <taxon>Fungi</taxon>
        <taxon>Fungi incertae sedis</taxon>
        <taxon>Zoopagomycota</taxon>
        <taxon>Entomophthoromycotina</taxon>
        <taxon>Basidiobolomycetes</taxon>
        <taxon>Basidiobolales</taxon>
        <taxon>Basidiobolaceae</taxon>
        <taxon>Basidiobolus</taxon>
    </lineage>
</organism>
<dbReference type="SUPFAM" id="SSF48371">
    <property type="entry name" value="ARM repeat"/>
    <property type="match status" value="1"/>
</dbReference>
<dbReference type="InterPro" id="IPR016024">
    <property type="entry name" value="ARM-type_fold"/>
</dbReference>
<proteinExistence type="inferred from homology"/>
<keyword evidence="8" id="KW-1185">Reference proteome</keyword>
<protein>
    <submittedName>
        <fullName evidence="7">Beta-adaptin</fullName>
    </submittedName>
</protein>
<evidence type="ECO:0000256" key="3">
    <source>
        <dbReference type="ARBA" id="ARBA00022448"/>
    </source>
</evidence>
<evidence type="ECO:0000313" key="8">
    <source>
        <dbReference type="Proteomes" id="UP001479436"/>
    </source>
</evidence>
<comment type="similarity">
    <text evidence="2">Belongs to the adaptor complexes large subunit family.</text>
</comment>
<name>A0ABR2VKI9_9FUNG</name>
<dbReference type="PANTHER" id="PTHR11134">
    <property type="entry name" value="ADAPTOR COMPLEX SUBUNIT BETA FAMILY MEMBER"/>
    <property type="match status" value="1"/>
</dbReference>
<evidence type="ECO:0000256" key="1">
    <source>
        <dbReference type="ARBA" id="ARBA00004308"/>
    </source>
</evidence>
<sequence length="301" mass="33934">MASKVIAEIQRSFKTNYFATTKKGETYELRADLNSEYREARKDAVKRVIANMTVGKDVSGLFPDVIKNMQTEDIELKKLVYLYLMNYAKTQPELVILAVNTFVKDTEDLNPLIRALAIRTMGCVRVDKITDYLCEPLGKCLKDDNPYVRKTAVIAVAKLYDLNPELAIENGFVAMLHELVSDSNPMVVANSLTALREINENSPNKDLFVVDAAILNKLLIALNECTEWGQITIMSCLSERRPRDAQEAENVCERVLPRLQHANASVVLAAVKVLLLYMDHTQNRELHQLVIKKLAPPLVTL</sequence>
<dbReference type="InterPro" id="IPR026739">
    <property type="entry name" value="AP_beta"/>
</dbReference>
<evidence type="ECO:0000313" key="7">
    <source>
        <dbReference type="EMBL" id="KAK9670760.1"/>
    </source>
</evidence>
<dbReference type="Gene3D" id="1.25.10.10">
    <property type="entry name" value="Leucine-rich Repeat Variant"/>
    <property type="match status" value="1"/>
</dbReference>
<evidence type="ECO:0000256" key="4">
    <source>
        <dbReference type="ARBA" id="ARBA00022927"/>
    </source>
</evidence>
<evidence type="ECO:0000256" key="2">
    <source>
        <dbReference type="ARBA" id="ARBA00006613"/>
    </source>
</evidence>
<comment type="caution">
    <text evidence="7">The sequence shown here is derived from an EMBL/GenBank/DDBJ whole genome shotgun (WGS) entry which is preliminary data.</text>
</comment>
<keyword evidence="3" id="KW-0813">Transport</keyword>
<gene>
    <name evidence="7" type="primary">APL2_2</name>
    <name evidence="7" type="ORF">K7432_017515</name>
</gene>
<keyword evidence="4" id="KW-0653">Protein transport</keyword>
<feature type="domain" description="Clathrin/coatomer adaptor adaptin-like N-terminal" evidence="6">
    <location>
        <begin position="23"/>
        <end position="299"/>
    </location>
</feature>